<accession>A0A9Q8Z5V9</accession>
<keyword evidence="1" id="KW-0732">Signal</keyword>
<dbReference type="PANTHER" id="PTHR47332:SF4">
    <property type="entry name" value="SET DOMAIN-CONTAINING PROTEIN 5"/>
    <property type="match status" value="1"/>
</dbReference>
<dbReference type="OrthoDB" id="265717at2759"/>
<dbReference type="Gene3D" id="1.25.40.10">
    <property type="entry name" value="Tetratricopeptide repeat domain"/>
    <property type="match status" value="1"/>
</dbReference>
<dbReference type="PROSITE" id="PS50280">
    <property type="entry name" value="SET"/>
    <property type="match status" value="1"/>
</dbReference>
<proteinExistence type="predicted"/>
<protein>
    <recommendedName>
        <fullName evidence="2">SET domain-containing protein</fullName>
    </recommendedName>
</protein>
<feature type="chain" id="PRO_5040488173" description="SET domain-containing protein" evidence="1">
    <location>
        <begin position="19"/>
        <end position="350"/>
    </location>
</feature>
<dbReference type="Pfam" id="PF00856">
    <property type="entry name" value="SET"/>
    <property type="match status" value="1"/>
</dbReference>
<evidence type="ECO:0000259" key="2">
    <source>
        <dbReference type="PROSITE" id="PS50280"/>
    </source>
</evidence>
<dbReference type="SUPFAM" id="SSF82199">
    <property type="entry name" value="SET domain"/>
    <property type="match status" value="1"/>
</dbReference>
<dbReference type="VEuPathDB" id="FungiDB:yc1106_02713"/>
<dbReference type="InterPro" id="IPR011990">
    <property type="entry name" value="TPR-like_helical_dom_sf"/>
</dbReference>
<dbReference type="CDD" id="cd20071">
    <property type="entry name" value="SET_SMYD"/>
    <property type="match status" value="1"/>
</dbReference>
<organism evidence="3 4">
    <name type="scientific">Curvularia clavata</name>
    <dbReference type="NCBI Taxonomy" id="95742"/>
    <lineage>
        <taxon>Eukaryota</taxon>
        <taxon>Fungi</taxon>
        <taxon>Dikarya</taxon>
        <taxon>Ascomycota</taxon>
        <taxon>Pezizomycotina</taxon>
        <taxon>Dothideomycetes</taxon>
        <taxon>Pleosporomycetidae</taxon>
        <taxon>Pleosporales</taxon>
        <taxon>Pleosporineae</taxon>
        <taxon>Pleosporaceae</taxon>
        <taxon>Curvularia</taxon>
    </lineage>
</organism>
<dbReference type="EMBL" id="CP089275">
    <property type="protein sequence ID" value="USP75439.1"/>
    <property type="molecule type" value="Genomic_DNA"/>
</dbReference>
<evidence type="ECO:0000313" key="3">
    <source>
        <dbReference type="EMBL" id="USP75439.1"/>
    </source>
</evidence>
<dbReference type="InterPro" id="IPR046341">
    <property type="entry name" value="SET_dom_sf"/>
</dbReference>
<feature type="domain" description="SET" evidence="2">
    <location>
        <begin position="41"/>
        <end position="192"/>
    </location>
</feature>
<gene>
    <name evidence="3" type="ORF">yc1106_02713</name>
</gene>
<dbReference type="Gene3D" id="2.170.270.10">
    <property type="entry name" value="SET domain"/>
    <property type="match status" value="1"/>
</dbReference>
<dbReference type="InterPro" id="IPR053185">
    <property type="entry name" value="SET_domain_protein"/>
</dbReference>
<sequence>MLLHLLPVSALLLSKVLADNITCSHHFAPIRMHYPVCNGPPQVYVVEPSHGRGLGVFAVHDLDIGDIVMRETPIIKISLSEVVKGGGYPMDVVSKLVHDEFNMLSSSAQEEVLALTYYTTPGENTPPDTLGNIFRTNAYNTGDKVGLFPRIARINHSCRPNTSYYWNEKLNKRIVYATRKIKAGEELFVSYISLLLSREDRQKQLDRYGFKCQCEACAQERAAQETSDRLRITIQRAFANFDHQLVLTPPQSAAEAERVRKNAEASVQLAQLVQTEGLADYYARAYRIAAISLARQEEWESASIWANKGYEMMYIEDPDSPATGEMQQLTTLFLSNWNMQLTGRPGLEVL</sequence>
<dbReference type="Proteomes" id="UP001056012">
    <property type="component" value="Chromosome 2"/>
</dbReference>
<dbReference type="PANTHER" id="PTHR47332">
    <property type="entry name" value="SET DOMAIN-CONTAINING PROTEIN 5"/>
    <property type="match status" value="1"/>
</dbReference>
<dbReference type="AlphaFoldDB" id="A0A9Q8Z5V9"/>
<reference evidence="3" key="1">
    <citation type="submission" date="2021-12" db="EMBL/GenBank/DDBJ databases">
        <title>Curvularia clavata genome.</title>
        <authorList>
            <person name="Cao Y."/>
        </authorList>
    </citation>
    <scope>NUCLEOTIDE SEQUENCE</scope>
    <source>
        <strain evidence="3">Yc1106</strain>
    </source>
</reference>
<evidence type="ECO:0000256" key="1">
    <source>
        <dbReference type="SAM" id="SignalP"/>
    </source>
</evidence>
<evidence type="ECO:0000313" key="4">
    <source>
        <dbReference type="Proteomes" id="UP001056012"/>
    </source>
</evidence>
<dbReference type="SMART" id="SM00317">
    <property type="entry name" value="SET"/>
    <property type="match status" value="1"/>
</dbReference>
<dbReference type="InterPro" id="IPR001214">
    <property type="entry name" value="SET_dom"/>
</dbReference>
<name>A0A9Q8Z5V9_CURCL</name>
<feature type="signal peptide" evidence="1">
    <location>
        <begin position="1"/>
        <end position="18"/>
    </location>
</feature>
<keyword evidence="4" id="KW-1185">Reference proteome</keyword>